<evidence type="ECO:0000313" key="2">
    <source>
        <dbReference type="EMBL" id="CAF1081626.1"/>
    </source>
</evidence>
<evidence type="ECO:0000313" key="4">
    <source>
        <dbReference type="Proteomes" id="UP000663854"/>
    </source>
</evidence>
<dbReference type="Proteomes" id="UP000663870">
    <property type="component" value="Unassembled WGS sequence"/>
</dbReference>
<protein>
    <submittedName>
        <fullName evidence="2">Uncharacterized protein</fullName>
    </submittedName>
</protein>
<feature type="region of interest" description="Disordered" evidence="1">
    <location>
        <begin position="1"/>
        <end position="39"/>
    </location>
</feature>
<evidence type="ECO:0000313" key="5">
    <source>
        <dbReference type="Proteomes" id="UP000663870"/>
    </source>
</evidence>
<proteinExistence type="predicted"/>
<gene>
    <name evidence="3" type="ORF">JXQ802_LOCUS28014</name>
    <name evidence="2" type="ORF">PYM288_LOCUS18704</name>
</gene>
<sequence>MGGGSSSLPKSNHALPPPIHVEEEKITEKPIHQDSQEKTDGFRLNQLTEPTYISHVKTGNTLCSNDHILLFQDGSTTIEFRTPPKFQRAHTSWHNGLIRDSIWCSNLNVFILLTKDALFSLSPTSLFTTETAKNKPLVDLKIHTYNKVKPYNNNVSFWRCTCAGTTLYINYSGFGTVIDEYSLAASSCKLINRWIPPKTCAPYEGIWCIRYQQETDQLGMAIMDARNNQWRLEIRNRKDLAFLWQIVLPLGNGDCEISILPNREWLAVNSCGIRLIQIANQKLKTGVEYQRELKNAIAIGNLYFAIRTKSAIEIHQIKQLK</sequence>
<dbReference type="Proteomes" id="UP000663854">
    <property type="component" value="Unassembled WGS sequence"/>
</dbReference>
<dbReference type="EMBL" id="CAJNOL010001035">
    <property type="protein sequence ID" value="CAF1271542.1"/>
    <property type="molecule type" value="Genomic_DNA"/>
</dbReference>
<feature type="compositionally biased region" description="Basic and acidic residues" evidence="1">
    <location>
        <begin position="20"/>
        <end position="39"/>
    </location>
</feature>
<accession>A0A814MQX5</accession>
<evidence type="ECO:0000313" key="3">
    <source>
        <dbReference type="EMBL" id="CAF1271542.1"/>
    </source>
</evidence>
<reference evidence="2" key="1">
    <citation type="submission" date="2021-02" db="EMBL/GenBank/DDBJ databases">
        <authorList>
            <person name="Nowell W R."/>
        </authorList>
    </citation>
    <scope>NUCLEOTIDE SEQUENCE</scope>
</reference>
<feature type="compositionally biased region" description="Polar residues" evidence="1">
    <location>
        <begin position="1"/>
        <end position="10"/>
    </location>
</feature>
<evidence type="ECO:0000256" key="1">
    <source>
        <dbReference type="SAM" id="MobiDB-lite"/>
    </source>
</evidence>
<organism evidence="2 4">
    <name type="scientific">Rotaria sordida</name>
    <dbReference type="NCBI Taxonomy" id="392033"/>
    <lineage>
        <taxon>Eukaryota</taxon>
        <taxon>Metazoa</taxon>
        <taxon>Spiralia</taxon>
        <taxon>Gnathifera</taxon>
        <taxon>Rotifera</taxon>
        <taxon>Eurotatoria</taxon>
        <taxon>Bdelloidea</taxon>
        <taxon>Philodinida</taxon>
        <taxon>Philodinidae</taxon>
        <taxon>Rotaria</taxon>
    </lineage>
</organism>
<dbReference type="EMBL" id="CAJNOH010000586">
    <property type="protein sequence ID" value="CAF1081626.1"/>
    <property type="molecule type" value="Genomic_DNA"/>
</dbReference>
<keyword evidence="5" id="KW-1185">Reference proteome</keyword>
<name>A0A814MQX5_9BILA</name>
<comment type="caution">
    <text evidence="2">The sequence shown here is derived from an EMBL/GenBank/DDBJ whole genome shotgun (WGS) entry which is preliminary data.</text>
</comment>
<dbReference type="AlphaFoldDB" id="A0A814MQX5"/>